<accession>A0A9D2MMM2</accession>
<comment type="subcellular location">
    <subcellularLocation>
        <location evidence="1 7">Cell membrane</location>
        <topology evidence="1 7">Multi-pass membrane protein</topology>
    </subcellularLocation>
</comment>
<reference evidence="9" key="2">
    <citation type="submission" date="2021-04" db="EMBL/GenBank/DDBJ databases">
        <authorList>
            <person name="Gilroy R."/>
        </authorList>
    </citation>
    <scope>NUCLEOTIDE SEQUENCE</scope>
    <source>
        <strain evidence="9">CHK192-8294</strain>
    </source>
</reference>
<dbReference type="GO" id="GO:0005886">
    <property type="term" value="C:plasma membrane"/>
    <property type="evidence" value="ECO:0007669"/>
    <property type="project" value="UniProtKB-SubCell"/>
</dbReference>
<dbReference type="PANTHER" id="PTHR30151">
    <property type="entry name" value="ALKANE SULFONATE ABC TRANSPORTER-RELATED, MEMBRANE SUBUNIT"/>
    <property type="match status" value="1"/>
</dbReference>
<proteinExistence type="inferred from homology"/>
<dbReference type="GO" id="GO:0055085">
    <property type="term" value="P:transmembrane transport"/>
    <property type="evidence" value="ECO:0007669"/>
    <property type="project" value="InterPro"/>
</dbReference>
<gene>
    <name evidence="9" type="ORF">H9712_08125</name>
</gene>
<feature type="transmembrane region" description="Helical" evidence="7">
    <location>
        <begin position="222"/>
        <end position="241"/>
    </location>
</feature>
<evidence type="ECO:0000313" key="9">
    <source>
        <dbReference type="EMBL" id="HJB80937.1"/>
    </source>
</evidence>
<comment type="caution">
    <text evidence="9">The sequence shown here is derived from an EMBL/GenBank/DDBJ whole genome shotgun (WGS) entry which is preliminary data.</text>
</comment>
<organism evidence="9 10">
    <name type="scientific">Candidatus Flavonifractor intestinigallinarum</name>
    <dbReference type="NCBI Taxonomy" id="2838586"/>
    <lineage>
        <taxon>Bacteria</taxon>
        <taxon>Bacillati</taxon>
        <taxon>Bacillota</taxon>
        <taxon>Clostridia</taxon>
        <taxon>Eubacteriales</taxon>
        <taxon>Oscillospiraceae</taxon>
        <taxon>Flavonifractor</taxon>
    </lineage>
</organism>
<dbReference type="Gene3D" id="1.10.3720.10">
    <property type="entry name" value="MetI-like"/>
    <property type="match status" value="1"/>
</dbReference>
<keyword evidence="2 7" id="KW-0813">Transport</keyword>
<feature type="transmembrane region" description="Helical" evidence="7">
    <location>
        <begin position="106"/>
        <end position="126"/>
    </location>
</feature>
<keyword evidence="5 7" id="KW-1133">Transmembrane helix</keyword>
<comment type="similarity">
    <text evidence="7">Belongs to the binding-protein-dependent transport system permease family.</text>
</comment>
<sequence>MEQKKKSLASRIPSKVWLLISFAVAMLVWYIMSIIPQTSRAFPNVVVTIQGLMTMVDRGVFWQDLSSSLISVAMGYAIGFVIALPVAILMAWYVPVRNILEPWIQFIRNIPPLAYVPLIVICAGVGRLPQVIVITIACFLIMCVTIYQGVINVDETLIKAARVLGATDRDIFVRVITPATLPFILTAVRLGASVALTTLIAAESTGAMAGLGMRIRSLNNTFDAAPMLAYVIIIGIIGITLEKIIKFLERKLTGWQEKREI</sequence>
<dbReference type="InterPro" id="IPR035906">
    <property type="entry name" value="MetI-like_sf"/>
</dbReference>
<protein>
    <submittedName>
        <fullName evidence="9">ABC transporter permease</fullName>
    </submittedName>
</protein>
<evidence type="ECO:0000259" key="8">
    <source>
        <dbReference type="PROSITE" id="PS50928"/>
    </source>
</evidence>
<evidence type="ECO:0000256" key="7">
    <source>
        <dbReference type="RuleBase" id="RU363032"/>
    </source>
</evidence>
<keyword evidence="6 7" id="KW-0472">Membrane</keyword>
<evidence type="ECO:0000256" key="2">
    <source>
        <dbReference type="ARBA" id="ARBA00022448"/>
    </source>
</evidence>
<dbReference type="SUPFAM" id="SSF161098">
    <property type="entry name" value="MetI-like"/>
    <property type="match status" value="1"/>
</dbReference>
<reference evidence="9" key="1">
    <citation type="journal article" date="2021" name="PeerJ">
        <title>Extensive microbial diversity within the chicken gut microbiome revealed by metagenomics and culture.</title>
        <authorList>
            <person name="Gilroy R."/>
            <person name="Ravi A."/>
            <person name="Getino M."/>
            <person name="Pursley I."/>
            <person name="Horton D.L."/>
            <person name="Alikhan N.F."/>
            <person name="Baker D."/>
            <person name="Gharbi K."/>
            <person name="Hall N."/>
            <person name="Watson M."/>
            <person name="Adriaenssens E.M."/>
            <person name="Foster-Nyarko E."/>
            <person name="Jarju S."/>
            <person name="Secka A."/>
            <person name="Antonio M."/>
            <person name="Oren A."/>
            <person name="Chaudhuri R.R."/>
            <person name="La Ragione R."/>
            <person name="Hildebrand F."/>
            <person name="Pallen M.J."/>
        </authorList>
    </citation>
    <scope>NUCLEOTIDE SEQUENCE</scope>
    <source>
        <strain evidence="9">CHK192-8294</strain>
    </source>
</reference>
<feature type="transmembrane region" description="Helical" evidence="7">
    <location>
        <begin position="171"/>
        <end position="202"/>
    </location>
</feature>
<keyword evidence="3" id="KW-1003">Cell membrane</keyword>
<evidence type="ECO:0000256" key="6">
    <source>
        <dbReference type="ARBA" id="ARBA00023136"/>
    </source>
</evidence>
<feature type="domain" description="ABC transmembrane type-1" evidence="8">
    <location>
        <begin position="65"/>
        <end position="245"/>
    </location>
</feature>
<dbReference type="PANTHER" id="PTHR30151:SF0">
    <property type="entry name" value="ABC TRANSPORTER PERMEASE PROTEIN MJ0413-RELATED"/>
    <property type="match status" value="1"/>
</dbReference>
<feature type="transmembrane region" description="Helical" evidence="7">
    <location>
        <begin position="69"/>
        <end position="94"/>
    </location>
</feature>
<evidence type="ECO:0000313" key="10">
    <source>
        <dbReference type="Proteomes" id="UP000823921"/>
    </source>
</evidence>
<evidence type="ECO:0000256" key="4">
    <source>
        <dbReference type="ARBA" id="ARBA00022692"/>
    </source>
</evidence>
<feature type="transmembrane region" description="Helical" evidence="7">
    <location>
        <begin position="16"/>
        <end position="35"/>
    </location>
</feature>
<name>A0A9D2MMM2_9FIRM</name>
<dbReference type="EMBL" id="DWXO01000077">
    <property type="protein sequence ID" value="HJB80937.1"/>
    <property type="molecule type" value="Genomic_DNA"/>
</dbReference>
<feature type="transmembrane region" description="Helical" evidence="7">
    <location>
        <begin position="132"/>
        <end position="150"/>
    </location>
</feature>
<dbReference type="Proteomes" id="UP000823921">
    <property type="component" value="Unassembled WGS sequence"/>
</dbReference>
<dbReference type="CDD" id="cd06261">
    <property type="entry name" value="TM_PBP2"/>
    <property type="match status" value="1"/>
</dbReference>
<evidence type="ECO:0000256" key="1">
    <source>
        <dbReference type="ARBA" id="ARBA00004651"/>
    </source>
</evidence>
<dbReference type="InterPro" id="IPR000515">
    <property type="entry name" value="MetI-like"/>
</dbReference>
<dbReference type="Pfam" id="PF00528">
    <property type="entry name" value="BPD_transp_1"/>
    <property type="match status" value="1"/>
</dbReference>
<dbReference type="AlphaFoldDB" id="A0A9D2MMM2"/>
<evidence type="ECO:0000256" key="3">
    <source>
        <dbReference type="ARBA" id="ARBA00022475"/>
    </source>
</evidence>
<evidence type="ECO:0000256" key="5">
    <source>
        <dbReference type="ARBA" id="ARBA00022989"/>
    </source>
</evidence>
<dbReference type="PROSITE" id="PS50928">
    <property type="entry name" value="ABC_TM1"/>
    <property type="match status" value="1"/>
</dbReference>
<keyword evidence="4 7" id="KW-0812">Transmembrane</keyword>